<reference evidence="2 3" key="1">
    <citation type="submission" date="2016-11" db="EMBL/GenBank/DDBJ databases">
        <title>Whole genomes of Flavobacteriaceae.</title>
        <authorList>
            <person name="Stine C."/>
            <person name="Li C."/>
            <person name="Tadesse D."/>
        </authorList>
    </citation>
    <scope>NUCLEOTIDE SEQUENCE [LARGE SCALE GENOMIC DNA]</scope>
    <source>
        <strain evidence="2 3">CCUG 59446</strain>
    </source>
</reference>
<feature type="transmembrane region" description="Helical" evidence="1">
    <location>
        <begin position="12"/>
        <end position="33"/>
    </location>
</feature>
<dbReference type="AlphaFoldDB" id="A0A226I8M7"/>
<keyword evidence="1" id="KW-1133">Transmembrane helix</keyword>
<proteinExistence type="predicted"/>
<evidence type="ECO:0000256" key="1">
    <source>
        <dbReference type="SAM" id="Phobius"/>
    </source>
</evidence>
<keyword evidence="1" id="KW-0472">Membrane</keyword>
<evidence type="ECO:0000313" key="3">
    <source>
        <dbReference type="Proteomes" id="UP000198336"/>
    </source>
</evidence>
<sequence length="134" mass="15569">MHSKQRNQVLKNIFIILLSGILLLPSFGNFFVYTNFKLNQEEIIKTICVQRKQVFNTCNGRCELQKSLKKYADNEKKMENNLKEKSEIVYIQNTITAPYSLIVPIKTKTQNFSVLDQKPVSVSNTSFRPPSYFI</sequence>
<keyword evidence="3" id="KW-1185">Reference proteome</keyword>
<gene>
    <name evidence="2" type="ORF">B0A75_03560</name>
</gene>
<comment type="caution">
    <text evidence="2">The sequence shown here is derived from an EMBL/GenBank/DDBJ whole genome shotgun (WGS) entry which is preliminary data.</text>
</comment>
<evidence type="ECO:0000313" key="2">
    <source>
        <dbReference type="EMBL" id="OXB02291.1"/>
    </source>
</evidence>
<evidence type="ECO:0008006" key="4">
    <source>
        <dbReference type="Google" id="ProtNLM"/>
    </source>
</evidence>
<protein>
    <recommendedName>
        <fullName evidence="4">Transmembrane protein</fullName>
    </recommendedName>
</protein>
<dbReference type="Proteomes" id="UP000198336">
    <property type="component" value="Unassembled WGS sequence"/>
</dbReference>
<keyword evidence="1" id="KW-0812">Transmembrane</keyword>
<name>A0A226I8M7_9FLAO</name>
<accession>A0A226I8M7</accession>
<organism evidence="2 3">
    <name type="scientific">Flavobacterium oncorhynchi</name>
    <dbReference type="NCBI Taxonomy" id="728056"/>
    <lineage>
        <taxon>Bacteria</taxon>
        <taxon>Pseudomonadati</taxon>
        <taxon>Bacteroidota</taxon>
        <taxon>Flavobacteriia</taxon>
        <taxon>Flavobacteriales</taxon>
        <taxon>Flavobacteriaceae</taxon>
        <taxon>Flavobacterium</taxon>
    </lineage>
</organism>
<dbReference type="EMBL" id="MUHA01000005">
    <property type="protein sequence ID" value="OXB02291.1"/>
    <property type="molecule type" value="Genomic_DNA"/>
</dbReference>